<evidence type="ECO:0000256" key="3">
    <source>
        <dbReference type="ARBA" id="ARBA00022729"/>
    </source>
</evidence>
<feature type="transmembrane region" description="Helical" evidence="10">
    <location>
        <begin position="390"/>
        <end position="409"/>
    </location>
</feature>
<evidence type="ECO:0000313" key="15">
    <source>
        <dbReference type="Proteomes" id="UP001497525"/>
    </source>
</evidence>
<evidence type="ECO:0000256" key="6">
    <source>
        <dbReference type="ARBA" id="ARBA00023136"/>
    </source>
</evidence>
<evidence type="ECO:0000256" key="11">
    <source>
        <dbReference type="SAM" id="SignalP"/>
    </source>
</evidence>
<evidence type="ECO:0000256" key="5">
    <source>
        <dbReference type="ARBA" id="ARBA00023034"/>
    </source>
</evidence>
<feature type="transmembrane region" description="Helical" evidence="10">
    <location>
        <begin position="345"/>
        <end position="369"/>
    </location>
</feature>
<evidence type="ECO:0000256" key="10">
    <source>
        <dbReference type="SAM" id="Phobius"/>
    </source>
</evidence>
<dbReference type="EMBL" id="CAXLJL010000102">
    <property type="protein sequence ID" value="CAL5131761.1"/>
    <property type="molecule type" value="Genomic_DNA"/>
</dbReference>
<dbReference type="PANTHER" id="PTHR21229:SF1">
    <property type="entry name" value="GH17801P"/>
    <property type="match status" value="1"/>
</dbReference>
<comment type="similarity">
    <text evidence="8">Belongs to the LU7TM family. TMEM87 subfamily.</text>
</comment>
<dbReference type="InterPro" id="IPR054101">
    <property type="entry name" value="TMEM87A/B_GOLD"/>
</dbReference>
<feature type="transmembrane region" description="Helical" evidence="10">
    <location>
        <begin position="429"/>
        <end position="446"/>
    </location>
</feature>
<feature type="domain" description="GOST seven transmembrane" evidence="12">
    <location>
        <begin position="207"/>
        <end position="452"/>
    </location>
</feature>
<dbReference type="GO" id="GO:0042147">
    <property type="term" value="P:retrograde transport, endosome to Golgi"/>
    <property type="evidence" value="ECO:0007669"/>
    <property type="project" value="TreeGrafter"/>
</dbReference>
<gene>
    <name evidence="14" type="ORF">CDAUBV1_LOCUS4308</name>
</gene>
<feature type="compositionally biased region" description="Basic and acidic residues" evidence="9">
    <location>
        <begin position="480"/>
        <end position="495"/>
    </location>
</feature>
<evidence type="ECO:0000259" key="12">
    <source>
        <dbReference type="Pfam" id="PF06814"/>
    </source>
</evidence>
<evidence type="ECO:0000256" key="9">
    <source>
        <dbReference type="SAM" id="MobiDB-lite"/>
    </source>
</evidence>
<dbReference type="Pfam" id="PF21901">
    <property type="entry name" value="TMEM87A-B_GOLD"/>
    <property type="match status" value="1"/>
</dbReference>
<protein>
    <recommendedName>
        <fullName evidence="16">Transmembrane protein 87A</fullName>
    </recommendedName>
</protein>
<dbReference type="InterPro" id="IPR009637">
    <property type="entry name" value="GPR107/GPR108-like"/>
</dbReference>
<comment type="subcellular location">
    <subcellularLocation>
        <location evidence="1">Golgi apparatus membrane</location>
        <topology evidence="1">Multi-pass membrane protein</topology>
    </subcellularLocation>
</comment>
<feature type="signal peptide" evidence="11">
    <location>
        <begin position="1"/>
        <end position="19"/>
    </location>
</feature>
<evidence type="ECO:0000313" key="14">
    <source>
        <dbReference type="EMBL" id="CAL5131761.1"/>
    </source>
</evidence>
<keyword evidence="7" id="KW-0325">Glycoprotein</keyword>
<accession>A0AAV2T6D0</accession>
<reference evidence="14" key="1">
    <citation type="submission" date="2024-06" db="EMBL/GenBank/DDBJ databases">
        <authorList>
            <person name="Liu X."/>
            <person name="Lenzi L."/>
            <person name="Haldenby T S."/>
            <person name="Uol C."/>
        </authorList>
    </citation>
    <scope>NUCLEOTIDE SEQUENCE</scope>
</reference>
<keyword evidence="2 10" id="KW-0812">Transmembrane</keyword>
<feature type="domain" description="TMEM87A/B GOLD" evidence="13">
    <location>
        <begin position="21"/>
        <end position="175"/>
    </location>
</feature>
<feature type="transmembrane region" description="Helical" evidence="10">
    <location>
        <begin position="242"/>
        <end position="262"/>
    </location>
</feature>
<dbReference type="PANTHER" id="PTHR21229">
    <property type="entry name" value="LUNG SEVEN TRANSMEMBRANE RECEPTOR"/>
    <property type="match status" value="1"/>
</dbReference>
<proteinExistence type="inferred from homology"/>
<evidence type="ECO:0000256" key="4">
    <source>
        <dbReference type="ARBA" id="ARBA00022989"/>
    </source>
</evidence>
<keyword evidence="5" id="KW-0333">Golgi apparatus</keyword>
<feature type="transmembrane region" description="Helical" evidence="10">
    <location>
        <begin position="316"/>
        <end position="333"/>
    </location>
</feature>
<dbReference type="InterPro" id="IPR053937">
    <property type="entry name" value="GOST_TM"/>
</dbReference>
<evidence type="ECO:0000256" key="7">
    <source>
        <dbReference type="ARBA" id="ARBA00023180"/>
    </source>
</evidence>
<evidence type="ECO:0008006" key="16">
    <source>
        <dbReference type="Google" id="ProtNLM"/>
    </source>
</evidence>
<dbReference type="GO" id="GO:0005829">
    <property type="term" value="C:cytosol"/>
    <property type="evidence" value="ECO:0007669"/>
    <property type="project" value="GOC"/>
</dbReference>
<keyword evidence="6 10" id="KW-0472">Membrane</keyword>
<evidence type="ECO:0000256" key="2">
    <source>
        <dbReference type="ARBA" id="ARBA00022692"/>
    </source>
</evidence>
<dbReference type="GO" id="GO:0000139">
    <property type="term" value="C:Golgi membrane"/>
    <property type="evidence" value="ECO:0007669"/>
    <property type="project" value="UniProtKB-SubCell"/>
</dbReference>
<dbReference type="AlphaFoldDB" id="A0AAV2T6D0"/>
<dbReference type="Pfam" id="PF06814">
    <property type="entry name" value="GOST_TM"/>
    <property type="match status" value="1"/>
</dbReference>
<evidence type="ECO:0000256" key="1">
    <source>
        <dbReference type="ARBA" id="ARBA00004653"/>
    </source>
</evidence>
<sequence length="545" mass="62000">MDGYLSALVFLCLVCAVIALPESSIWTHHVTKANVTLKMEKSMVAQSEILVEIYCKKSTSVGVLWMLIYSPCIEEFVDVDAVDAMLKLLASRELKRPESTKDRISLIASDRATYKSAWETFYCSPNAPAFLKSSSRIRGLGLNESMPTRSLTSNFGVPGVLSTTWDSGAYLFAVQPQALSYSDDLDLTVHVEMRNPDGSYLSAVEFPLLPFNGVMSVLYLVFVIFWLVLIIRYWHEVMRIQFCIGFVLFLGLWEHLTLFAIYETIRKSGNVAPSAVYFGELIACVKRTLARLLVLIACLGYGVTKSRLTAIWFRRCLAIGLIYFVLVMVEGMTRVAQPRFAKSHFLLATLLPLVTLDVGIMWWIFVYLARTLRETRVRCNIVKHRLYRNFSYVLVAVSITSLAFMIWSIGAFKRTPCIENWPYLWIDDSFWQTLFLVILGMTLILWRPTGYNRDYAYSLLDAQSSHDDLDDEEDVLMDRTDPEDIERSLRARPPAENEESTNDKPTLGREKLVHSMKPISPTIIERMGIEASSGPGQENPVWKLD</sequence>
<feature type="region of interest" description="Disordered" evidence="9">
    <location>
        <begin position="480"/>
        <end position="545"/>
    </location>
</feature>
<dbReference type="Proteomes" id="UP001497525">
    <property type="component" value="Unassembled WGS sequence"/>
</dbReference>
<evidence type="ECO:0000256" key="8">
    <source>
        <dbReference type="ARBA" id="ARBA00044946"/>
    </source>
</evidence>
<feature type="chain" id="PRO_5043685402" description="Transmembrane protein 87A" evidence="11">
    <location>
        <begin position="20"/>
        <end position="545"/>
    </location>
</feature>
<comment type="caution">
    <text evidence="14">The sequence shown here is derived from an EMBL/GenBank/DDBJ whole genome shotgun (WGS) entry which is preliminary data.</text>
</comment>
<feature type="transmembrane region" description="Helical" evidence="10">
    <location>
        <begin position="209"/>
        <end position="230"/>
    </location>
</feature>
<keyword evidence="3 11" id="KW-0732">Signal</keyword>
<name>A0AAV2T6D0_CALDB</name>
<evidence type="ECO:0000259" key="13">
    <source>
        <dbReference type="Pfam" id="PF21901"/>
    </source>
</evidence>
<keyword evidence="4 10" id="KW-1133">Transmembrane helix</keyword>
<organism evidence="14 15">
    <name type="scientific">Calicophoron daubneyi</name>
    <name type="common">Rumen fluke</name>
    <name type="synonym">Paramphistomum daubneyi</name>
    <dbReference type="NCBI Taxonomy" id="300641"/>
    <lineage>
        <taxon>Eukaryota</taxon>
        <taxon>Metazoa</taxon>
        <taxon>Spiralia</taxon>
        <taxon>Lophotrochozoa</taxon>
        <taxon>Platyhelminthes</taxon>
        <taxon>Trematoda</taxon>
        <taxon>Digenea</taxon>
        <taxon>Plagiorchiida</taxon>
        <taxon>Pronocephalata</taxon>
        <taxon>Paramphistomoidea</taxon>
        <taxon>Paramphistomidae</taxon>
        <taxon>Calicophoron</taxon>
    </lineage>
</organism>